<keyword evidence="1" id="KW-0007">Acetylation</keyword>
<feature type="domain" description="GOLD" evidence="3">
    <location>
        <begin position="348"/>
        <end position="493"/>
    </location>
</feature>
<comment type="caution">
    <text evidence="5">The sequence shown here is derived from an EMBL/GenBank/DDBJ whole genome shotgun (WGS) entry which is preliminary data.</text>
</comment>
<dbReference type="FunFam" id="2.60.120.680:FF:000002">
    <property type="entry name" value="Putative Golgi resident protein GCP60"/>
    <property type="match status" value="1"/>
</dbReference>
<dbReference type="Pfam" id="PF13897">
    <property type="entry name" value="GOLD_2"/>
    <property type="match status" value="1"/>
</dbReference>
<dbReference type="SUPFAM" id="SSF47027">
    <property type="entry name" value="Acyl-CoA binding protein"/>
    <property type="match status" value="1"/>
</dbReference>
<dbReference type="OrthoDB" id="5839451at2759"/>
<feature type="compositionally biased region" description="Low complexity" evidence="2">
    <location>
        <begin position="288"/>
        <end position="300"/>
    </location>
</feature>
<feature type="compositionally biased region" description="Acidic residues" evidence="2">
    <location>
        <begin position="414"/>
        <end position="424"/>
    </location>
</feature>
<feature type="region of interest" description="Disordered" evidence="2">
    <location>
        <begin position="410"/>
        <end position="444"/>
    </location>
</feature>
<dbReference type="Gene3D" id="2.60.120.680">
    <property type="entry name" value="GOLD domain"/>
    <property type="match status" value="1"/>
</dbReference>
<feature type="region of interest" description="Disordered" evidence="2">
    <location>
        <begin position="305"/>
        <end position="326"/>
    </location>
</feature>
<accession>A0A814GVM3</accession>
<dbReference type="PANTHER" id="PTHR22973">
    <property type="entry name" value="LD35087P"/>
    <property type="match status" value="1"/>
</dbReference>
<dbReference type="InterPro" id="IPR009038">
    <property type="entry name" value="GOLD_dom"/>
</dbReference>
<name>A0A814GVM3_9BILA</name>
<dbReference type="Pfam" id="PF00887">
    <property type="entry name" value="ACBP"/>
    <property type="match status" value="1"/>
</dbReference>
<dbReference type="InterPro" id="IPR014352">
    <property type="entry name" value="FERM/acyl-CoA-bd_prot_sf"/>
</dbReference>
<dbReference type="PROSITE" id="PS50866">
    <property type="entry name" value="GOLD"/>
    <property type="match status" value="1"/>
</dbReference>
<evidence type="ECO:0000313" key="5">
    <source>
        <dbReference type="EMBL" id="CAF1001191.1"/>
    </source>
</evidence>
<evidence type="ECO:0000313" key="6">
    <source>
        <dbReference type="Proteomes" id="UP000663879"/>
    </source>
</evidence>
<organism evidence="5 6">
    <name type="scientific">Brachionus calyciflorus</name>
    <dbReference type="NCBI Taxonomy" id="104777"/>
    <lineage>
        <taxon>Eukaryota</taxon>
        <taxon>Metazoa</taxon>
        <taxon>Spiralia</taxon>
        <taxon>Gnathifera</taxon>
        <taxon>Rotifera</taxon>
        <taxon>Eurotatoria</taxon>
        <taxon>Monogononta</taxon>
        <taxon>Pseudotrocha</taxon>
        <taxon>Ploima</taxon>
        <taxon>Brachionidae</taxon>
        <taxon>Brachionus</taxon>
    </lineage>
</organism>
<dbReference type="InterPro" id="IPR052269">
    <property type="entry name" value="Golgi-PI4KB_interaction"/>
</dbReference>
<gene>
    <name evidence="5" type="ORF">OXX778_LOCUS16412</name>
</gene>
<dbReference type="PANTHER" id="PTHR22973:SF12">
    <property type="entry name" value="LD35087P"/>
    <property type="match status" value="1"/>
</dbReference>
<dbReference type="InterPro" id="IPR000582">
    <property type="entry name" value="Acyl-CoA-binding_protein"/>
</dbReference>
<dbReference type="PROSITE" id="PS51228">
    <property type="entry name" value="ACB_2"/>
    <property type="match status" value="1"/>
</dbReference>
<dbReference type="InterPro" id="IPR035984">
    <property type="entry name" value="Acyl-CoA-binding_sf"/>
</dbReference>
<keyword evidence="6" id="KW-1185">Reference proteome</keyword>
<protein>
    <recommendedName>
        <fullName evidence="7">Golgi resident protein GCP60</fullName>
    </recommendedName>
</protein>
<proteinExistence type="predicted"/>
<feature type="region of interest" description="Disordered" evidence="2">
    <location>
        <begin position="281"/>
        <end position="300"/>
    </location>
</feature>
<dbReference type="GO" id="GO:0000062">
    <property type="term" value="F:fatty-acyl-CoA binding"/>
    <property type="evidence" value="ECO:0007669"/>
    <property type="project" value="InterPro"/>
</dbReference>
<dbReference type="Proteomes" id="UP000663879">
    <property type="component" value="Unassembled WGS sequence"/>
</dbReference>
<evidence type="ECO:0000259" key="4">
    <source>
        <dbReference type="PROSITE" id="PS51228"/>
    </source>
</evidence>
<evidence type="ECO:0000256" key="1">
    <source>
        <dbReference type="ARBA" id="ARBA00022990"/>
    </source>
</evidence>
<dbReference type="SUPFAM" id="SSF101576">
    <property type="entry name" value="Supernatant protein factor (SPF), C-terminal domain"/>
    <property type="match status" value="1"/>
</dbReference>
<sequence length="495" mass="57922">MIANKIDYGIMSVQDVYKLAREFLKAKEGTKALNLSYDDRNMINVLSKQAFYGKFDESKITVGFLDLVGKDRVQLWKTLSDLSKEEAMDRYINLINKVCPLFYAHLEAHKRNLEEEQNRLREKEEEEQKQREMTEQKEKKLREEDLKLMEENKKKREEIQRKQIQEALNQQTYPHFKAYAEQQNPNNPQAQEELIKQLQEQHFEQYMNQVYQQQLLHQQQQAEQLRALKNNNFEQTEMKSQKKQDPSPDDQFKKLTLNEINTSSSSITVNHESVNLTLISEKNESSQPNETTNLNTPETTSNIINMNGLSNEENPNVDNENDDEEDEIELPPISAASMLTRKDIKEFKDSVRRDNDAIIKVGSGETVTVRVPTHEDGRLIFWEFATDYYDLGFGLYFEWTISPSNNVTVHVSDSSDDEEGEDEEGGKQDPEKGDKSNENKPPCDEIIPIFRRDSHEEVYAGSHLYPGRGVYLLKFDNSYSLWRSKTLYYRVYYSK</sequence>
<feature type="region of interest" description="Disordered" evidence="2">
    <location>
        <begin position="117"/>
        <end position="145"/>
    </location>
</feature>
<dbReference type="Gene3D" id="1.20.80.10">
    <property type="match status" value="1"/>
</dbReference>
<dbReference type="InterPro" id="IPR036598">
    <property type="entry name" value="GOLD_dom_sf"/>
</dbReference>
<reference evidence="5" key="1">
    <citation type="submission" date="2021-02" db="EMBL/GenBank/DDBJ databases">
        <authorList>
            <person name="Nowell W R."/>
        </authorList>
    </citation>
    <scope>NUCLEOTIDE SEQUENCE</scope>
    <source>
        <strain evidence="5">Ploen Becks lab</strain>
    </source>
</reference>
<feature type="compositionally biased region" description="Basic and acidic residues" evidence="2">
    <location>
        <begin position="425"/>
        <end position="443"/>
    </location>
</feature>
<dbReference type="EMBL" id="CAJNOC010003870">
    <property type="protein sequence ID" value="CAF1001191.1"/>
    <property type="molecule type" value="Genomic_DNA"/>
</dbReference>
<evidence type="ECO:0008006" key="7">
    <source>
        <dbReference type="Google" id="ProtNLM"/>
    </source>
</evidence>
<dbReference type="AlphaFoldDB" id="A0A814GVM3"/>
<evidence type="ECO:0000259" key="3">
    <source>
        <dbReference type="PROSITE" id="PS50866"/>
    </source>
</evidence>
<feature type="domain" description="ACB" evidence="4">
    <location>
        <begin position="13"/>
        <end position="104"/>
    </location>
</feature>
<dbReference type="GO" id="GO:0000139">
    <property type="term" value="C:Golgi membrane"/>
    <property type="evidence" value="ECO:0007669"/>
    <property type="project" value="TreeGrafter"/>
</dbReference>
<evidence type="ECO:0000256" key="2">
    <source>
        <dbReference type="SAM" id="MobiDB-lite"/>
    </source>
</evidence>